<evidence type="ECO:0000256" key="6">
    <source>
        <dbReference type="PROSITE-ProRule" id="PRU10086"/>
    </source>
</evidence>
<keyword evidence="2" id="KW-0645">Protease</keyword>
<comment type="caution">
    <text evidence="8">The sequence shown here is derived from an EMBL/GenBank/DDBJ whole genome shotgun (WGS) entry which is preliminary data.</text>
</comment>
<evidence type="ECO:0000313" key="8">
    <source>
        <dbReference type="EMBL" id="KAK1442210.1"/>
    </source>
</evidence>
<dbReference type="GO" id="GO:0051117">
    <property type="term" value="F:ATPase binding"/>
    <property type="evidence" value="ECO:0007669"/>
    <property type="project" value="TreeGrafter"/>
</dbReference>
<sequence length="217" mass="24113">MPLGNREQAPLLRMSPIGVPKVEYKIPGTNRSEWEDIHSRLYRERILFVSKPLDDDYTNVLISALLCLDNDTSEKPITLYINSPGGPMSAGLALFDTVKHLKSKIATINVGFCGATASLLLGAGTPGMRSALEHSRVLLHQPSGILQGSAEQMKVDTQHLLKIKRMIQEVYTEVTKQTSERIAADLERDNFMSAEKSKEYGLIDKIIIGKHHEQESS</sequence>
<dbReference type="GO" id="GO:0009368">
    <property type="term" value="C:endopeptidase Clp complex"/>
    <property type="evidence" value="ECO:0007669"/>
    <property type="project" value="TreeGrafter"/>
</dbReference>
<gene>
    <name evidence="8" type="ORF">BgAZ_402400</name>
</gene>
<comment type="similarity">
    <text evidence="1 7">Belongs to the peptidase S14 family.</text>
</comment>
<evidence type="ECO:0000256" key="7">
    <source>
        <dbReference type="RuleBase" id="RU003567"/>
    </source>
</evidence>
<dbReference type="PRINTS" id="PR00127">
    <property type="entry name" value="CLPPROTEASEP"/>
</dbReference>
<evidence type="ECO:0000256" key="1">
    <source>
        <dbReference type="ARBA" id="ARBA00007039"/>
    </source>
</evidence>
<comment type="catalytic activity">
    <reaction evidence="5 6">
        <text>Hydrolysis of proteins to small peptides in the presence of ATP and magnesium. alpha-casein is the usual test substrate. In the absence of ATP, only oligopeptides shorter than five residues are hydrolyzed (such as succinyl-Leu-Tyr-|-NHMec, and Leu-Tyr-Leu-|-Tyr-Trp, in which cleavage of the -Tyr-|-Leu- and -Tyr-|-Trp bonds also occurs).</text>
        <dbReference type="EC" id="3.4.21.92"/>
    </reaction>
</comment>
<protein>
    <recommendedName>
        <fullName evidence="7">ATP-dependent Clp protease proteolytic subunit</fullName>
    </recommendedName>
</protein>
<dbReference type="InterPro" id="IPR001907">
    <property type="entry name" value="ClpP"/>
</dbReference>
<dbReference type="GO" id="GO:0006515">
    <property type="term" value="P:protein quality control for misfolded or incompletely synthesized proteins"/>
    <property type="evidence" value="ECO:0007669"/>
    <property type="project" value="TreeGrafter"/>
</dbReference>
<dbReference type="Gene3D" id="3.90.226.10">
    <property type="entry name" value="2-enoyl-CoA Hydratase, Chain A, domain 1"/>
    <property type="match status" value="1"/>
</dbReference>
<keyword evidence="3" id="KW-0378">Hydrolase</keyword>
<accession>A0AAD8LRF2</accession>
<dbReference type="EMBL" id="JAVEPI010000004">
    <property type="protein sequence ID" value="KAK1442210.1"/>
    <property type="molecule type" value="Genomic_DNA"/>
</dbReference>
<evidence type="ECO:0000313" key="9">
    <source>
        <dbReference type="Proteomes" id="UP001230268"/>
    </source>
</evidence>
<dbReference type="InterPro" id="IPR033135">
    <property type="entry name" value="ClpP_His_AS"/>
</dbReference>
<dbReference type="HAMAP" id="MF_00444">
    <property type="entry name" value="ClpP"/>
    <property type="match status" value="1"/>
</dbReference>
<dbReference type="CDD" id="cd07017">
    <property type="entry name" value="S14_ClpP_2"/>
    <property type="match status" value="1"/>
</dbReference>
<evidence type="ECO:0000256" key="4">
    <source>
        <dbReference type="ARBA" id="ARBA00022825"/>
    </source>
</evidence>
<keyword evidence="9" id="KW-1185">Reference proteome</keyword>
<evidence type="ECO:0000256" key="3">
    <source>
        <dbReference type="ARBA" id="ARBA00022801"/>
    </source>
</evidence>
<dbReference type="SUPFAM" id="SSF52096">
    <property type="entry name" value="ClpP/crotonase"/>
    <property type="match status" value="1"/>
</dbReference>
<dbReference type="GO" id="GO:0004252">
    <property type="term" value="F:serine-type endopeptidase activity"/>
    <property type="evidence" value="ECO:0007669"/>
    <property type="project" value="UniProtKB-EC"/>
</dbReference>
<dbReference type="GO" id="GO:0004176">
    <property type="term" value="F:ATP-dependent peptidase activity"/>
    <property type="evidence" value="ECO:0007669"/>
    <property type="project" value="InterPro"/>
</dbReference>
<dbReference type="InterPro" id="IPR023562">
    <property type="entry name" value="ClpP/TepA"/>
</dbReference>
<organism evidence="8 9">
    <name type="scientific">Babesia gibsoni</name>
    <dbReference type="NCBI Taxonomy" id="33632"/>
    <lineage>
        <taxon>Eukaryota</taxon>
        <taxon>Sar</taxon>
        <taxon>Alveolata</taxon>
        <taxon>Apicomplexa</taxon>
        <taxon>Aconoidasida</taxon>
        <taxon>Piroplasmida</taxon>
        <taxon>Babesiidae</taxon>
        <taxon>Babesia</taxon>
    </lineage>
</organism>
<dbReference type="PROSITE" id="PS00382">
    <property type="entry name" value="CLP_PROTEASE_HIS"/>
    <property type="match status" value="1"/>
</dbReference>
<dbReference type="Proteomes" id="UP001230268">
    <property type="component" value="Unassembled WGS sequence"/>
</dbReference>
<dbReference type="InterPro" id="IPR029045">
    <property type="entry name" value="ClpP/crotonase-like_dom_sf"/>
</dbReference>
<dbReference type="AlphaFoldDB" id="A0AAD8LRF2"/>
<proteinExistence type="inferred from homology"/>
<keyword evidence="4" id="KW-0720">Serine protease</keyword>
<evidence type="ECO:0000256" key="2">
    <source>
        <dbReference type="ARBA" id="ARBA00022670"/>
    </source>
</evidence>
<reference evidence="8" key="1">
    <citation type="submission" date="2023-08" db="EMBL/GenBank/DDBJ databases">
        <title>Draft sequence of the Babesia gibsoni genome.</title>
        <authorList>
            <person name="Yamagishi J.Y."/>
            <person name="Xuan X.X."/>
        </authorList>
    </citation>
    <scope>NUCLEOTIDE SEQUENCE</scope>
    <source>
        <strain evidence="8">Azabu</strain>
    </source>
</reference>
<dbReference type="PANTHER" id="PTHR10381:SF46">
    <property type="entry name" value="ATP-DEPENDENT CLP PROTEASE PROTEOLYTIC SUBUNIT-RELATED PROTEIN 2, CHLOROPLASTIC"/>
    <property type="match status" value="1"/>
</dbReference>
<evidence type="ECO:0000256" key="5">
    <source>
        <dbReference type="ARBA" id="ARBA00034021"/>
    </source>
</evidence>
<name>A0AAD8LRF2_BABGI</name>
<dbReference type="PANTHER" id="PTHR10381">
    <property type="entry name" value="ATP-DEPENDENT CLP PROTEASE PROTEOLYTIC SUBUNIT"/>
    <property type="match status" value="1"/>
</dbReference>
<dbReference type="Pfam" id="PF00574">
    <property type="entry name" value="CLP_protease"/>
    <property type="match status" value="1"/>
</dbReference>
<feature type="active site" evidence="6">
    <location>
        <position position="140"/>
    </location>
</feature>